<evidence type="ECO:0000313" key="2">
    <source>
        <dbReference type="Proteomes" id="UP000199501"/>
    </source>
</evidence>
<sequence length="308" mass="31618">MSDPDWAQPWDAAFGPTPGLCPPAVESANSRPRESWLAAVALGGRGYYAAAAARLWPLVRGPDAVLAALAAAALASHRRQLGDHAGARSLDGTGLRALADAGLLNPDGIDADHSDRAGDPTASEGADARAARSDVLLGLAADAVGLGRPDEARRLFGIEATSADAGWRAVIRRGWVAAEIELSAGRAAAAVAPARAAERAAARSASVRHRAKSALVLGAALAAAGERAAARESITVALAAARRHGLRPLVWPCALVLADLDPAGADGHRRVAAAALHCVLRHADPGARRSAESSPWVPTWMFVLAPNR</sequence>
<proteinExistence type="predicted"/>
<dbReference type="RefSeq" id="WP_091457772.1">
    <property type="nucleotide sequence ID" value="NZ_FMZZ01000026.1"/>
</dbReference>
<accession>A0A1G6Z6A7</accession>
<evidence type="ECO:0000313" key="1">
    <source>
        <dbReference type="EMBL" id="SDD98294.1"/>
    </source>
</evidence>
<dbReference type="STRING" id="1271860.SAMN05216174_12627"/>
<protein>
    <submittedName>
        <fullName evidence="1">Uncharacterized protein</fullName>
    </submittedName>
</protein>
<organism evidence="1 2">
    <name type="scientific">Actinokineospora iranica</name>
    <dbReference type="NCBI Taxonomy" id="1271860"/>
    <lineage>
        <taxon>Bacteria</taxon>
        <taxon>Bacillati</taxon>
        <taxon>Actinomycetota</taxon>
        <taxon>Actinomycetes</taxon>
        <taxon>Pseudonocardiales</taxon>
        <taxon>Pseudonocardiaceae</taxon>
        <taxon>Actinokineospora</taxon>
    </lineage>
</organism>
<keyword evidence="2" id="KW-1185">Reference proteome</keyword>
<name>A0A1G6Z6A7_9PSEU</name>
<dbReference type="EMBL" id="FMZZ01000026">
    <property type="protein sequence ID" value="SDD98294.1"/>
    <property type="molecule type" value="Genomic_DNA"/>
</dbReference>
<dbReference type="OrthoDB" id="4377297at2"/>
<reference evidence="2" key="1">
    <citation type="submission" date="2016-10" db="EMBL/GenBank/DDBJ databases">
        <authorList>
            <person name="Varghese N."/>
            <person name="Submissions S."/>
        </authorList>
    </citation>
    <scope>NUCLEOTIDE SEQUENCE [LARGE SCALE GENOMIC DNA]</scope>
    <source>
        <strain evidence="2">IBRC-M 10403</strain>
    </source>
</reference>
<dbReference type="AlphaFoldDB" id="A0A1G6Z6A7"/>
<dbReference type="Proteomes" id="UP000199501">
    <property type="component" value="Unassembled WGS sequence"/>
</dbReference>
<gene>
    <name evidence="1" type="ORF">SAMN05216174_12627</name>
</gene>